<name>A0ACB6S0R5_9PLEO</name>
<evidence type="ECO:0000313" key="2">
    <source>
        <dbReference type="Proteomes" id="UP000799754"/>
    </source>
</evidence>
<keyword evidence="2" id="KW-1185">Reference proteome</keyword>
<sequence>MYSPNYQSGDTKIVGLAYTVKFLPKCDEAEGQLCMDDFKQTHAFHGCSYIQIDFTPKDVEFGRLWGLNQAR</sequence>
<proteinExistence type="predicted"/>
<dbReference type="EMBL" id="MU006718">
    <property type="protein sequence ID" value="KAF2627102.1"/>
    <property type="molecule type" value="Genomic_DNA"/>
</dbReference>
<reference evidence="1" key="1">
    <citation type="journal article" date="2020" name="Stud. Mycol.">
        <title>101 Dothideomycetes genomes: a test case for predicting lifestyles and emergence of pathogens.</title>
        <authorList>
            <person name="Haridas S."/>
            <person name="Albert R."/>
            <person name="Binder M."/>
            <person name="Bloem J."/>
            <person name="Labutti K."/>
            <person name="Salamov A."/>
            <person name="Andreopoulos B."/>
            <person name="Baker S."/>
            <person name="Barry K."/>
            <person name="Bills G."/>
            <person name="Bluhm B."/>
            <person name="Cannon C."/>
            <person name="Castanera R."/>
            <person name="Culley D."/>
            <person name="Daum C."/>
            <person name="Ezra D."/>
            <person name="Gonzalez J."/>
            <person name="Henrissat B."/>
            <person name="Kuo A."/>
            <person name="Liang C."/>
            <person name="Lipzen A."/>
            <person name="Lutzoni F."/>
            <person name="Magnuson J."/>
            <person name="Mondo S."/>
            <person name="Nolan M."/>
            <person name="Ohm R."/>
            <person name="Pangilinan J."/>
            <person name="Park H.-J."/>
            <person name="Ramirez L."/>
            <person name="Alfaro M."/>
            <person name="Sun H."/>
            <person name="Tritt A."/>
            <person name="Yoshinaga Y."/>
            <person name="Zwiers L.-H."/>
            <person name="Turgeon B."/>
            <person name="Goodwin S."/>
            <person name="Spatafora J."/>
            <person name="Crous P."/>
            <person name="Grigoriev I."/>
        </authorList>
    </citation>
    <scope>NUCLEOTIDE SEQUENCE</scope>
    <source>
        <strain evidence="1">CBS 525.71</strain>
    </source>
</reference>
<gene>
    <name evidence="1" type="ORF">BU25DRAFT_411186</name>
</gene>
<protein>
    <submittedName>
        <fullName evidence="1">Uncharacterized protein</fullName>
    </submittedName>
</protein>
<organism evidence="1 2">
    <name type="scientific">Macroventuria anomochaeta</name>
    <dbReference type="NCBI Taxonomy" id="301207"/>
    <lineage>
        <taxon>Eukaryota</taxon>
        <taxon>Fungi</taxon>
        <taxon>Dikarya</taxon>
        <taxon>Ascomycota</taxon>
        <taxon>Pezizomycotina</taxon>
        <taxon>Dothideomycetes</taxon>
        <taxon>Pleosporomycetidae</taxon>
        <taxon>Pleosporales</taxon>
        <taxon>Pleosporineae</taxon>
        <taxon>Didymellaceae</taxon>
        <taxon>Macroventuria</taxon>
    </lineage>
</organism>
<dbReference type="Proteomes" id="UP000799754">
    <property type="component" value="Unassembled WGS sequence"/>
</dbReference>
<comment type="caution">
    <text evidence="1">The sequence shown here is derived from an EMBL/GenBank/DDBJ whole genome shotgun (WGS) entry which is preliminary data.</text>
</comment>
<evidence type="ECO:0000313" key="1">
    <source>
        <dbReference type="EMBL" id="KAF2627102.1"/>
    </source>
</evidence>
<accession>A0ACB6S0R5</accession>